<evidence type="ECO:0000313" key="7">
    <source>
        <dbReference type="EMBL" id="RZF34890.1"/>
    </source>
</evidence>
<dbReference type="Pfam" id="PF00612">
    <property type="entry name" value="IQ"/>
    <property type="match status" value="3"/>
</dbReference>
<keyword evidence="8" id="KW-1185">Reference proteome</keyword>
<evidence type="ECO:0000256" key="2">
    <source>
        <dbReference type="ARBA" id="ARBA00022840"/>
    </source>
</evidence>
<dbReference type="Pfam" id="PF00063">
    <property type="entry name" value="Myosin_head"/>
    <property type="match status" value="1"/>
</dbReference>
<dbReference type="InterPro" id="IPR051724">
    <property type="entry name" value="Actin_motor_Myosin"/>
</dbReference>
<dbReference type="GO" id="GO:0005524">
    <property type="term" value="F:ATP binding"/>
    <property type="evidence" value="ECO:0007669"/>
    <property type="project" value="UniProtKB-UniRule"/>
</dbReference>
<proteinExistence type="inferred from homology"/>
<dbReference type="Gene3D" id="1.20.120.720">
    <property type="entry name" value="Myosin VI head, motor domain, U50 subdomain"/>
    <property type="match status" value="1"/>
</dbReference>
<dbReference type="PANTHER" id="PTHR46049">
    <property type="entry name" value="AGAP003327-PA"/>
    <property type="match status" value="1"/>
</dbReference>
<keyword evidence="5" id="KW-0009">Actin-binding</keyword>
<reference evidence="7 8" key="1">
    <citation type="journal article" date="2017" name="Gigascience">
        <title>Genome sequence of the small brown planthopper, Laodelphax striatellus.</title>
        <authorList>
            <person name="Zhu J."/>
            <person name="Jiang F."/>
            <person name="Wang X."/>
            <person name="Yang P."/>
            <person name="Bao Y."/>
            <person name="Zhao W."/>
            <person name="Wang W."/>
            <person name="Lu H."/>
            <person name="Wang Q."/>
            <person name="Cui N."/>
            <person name="Li J."/>
            <person name="Chen X."/>
            <person name="Luo L."/>
            <person name="Yu J."/>
            <person name="Kang L."/>
            <person name="Cui F."/>
        </authorList>
    </citation>
    <scope>NUCLEOTIDE SEQUENCE [LARGE SCALE GENOMIC DNA]</scope>
    <source>
        <strain evidence="7">Lst14</strain>
    </source>
</reference>
<feature type="binding site" evidence="5">
    <location>
        <begin position="161"/>
        <end position="168"/>
    </location>
    <ligand>
        <name>ATP</name>
        <dbReference type="ChEBI" id="CHEBI:30616"/>
    </ligand>
</feature>
<dbReference type="GO" id="GO:0005737">
    <property type="term" value="C:cytoplasm"/>
    <property type="evidence" value="ECO:0007669"/>
    <property type="project" value="UniProtKB-ARBA"/>
</dbReference>
<keyword evidence="3 5" id="KW-0518">Myosin</keyword>
<feature type="region of interest" description="Actin-binding" evidence="5">
    <location>
        <begin position="625"/>
        <end position="647"/>
    </location>
</feature>
<dbReference type="SMR" id="A0A482WPD8"/>
<evidence type="ECO:0000256" key="5">
    <source>
        <dbReference type="PROSITE-ProRule" id="PRU00782"/>
    </source>
</evidence>
<name>A0A482WPD8_LAOST</name>
<dbReference type="PROSITE" id="PS51456">
    <property type="entry name" value="MYOSIN_MOTOR"/>
    <property type="match status" value="1"/>
</dbReference>
<dbReference type="SMART" id="SM00015">
    <property type="entry name" value="IQ"/>
    <property type="match status" value="3"/>
</dbReference>
<organism evidence="7 8">
    <name type="scientific">Laodelphax striatellus</name>
    <name type="common">Small brown planthopper</name>
    <name type="synonym">Delphax striatella</name>
    <dbReference type="NCBI Taxonomy" id="195883"/>
    <lineage>
        <taxon>Eukaryota</taxon>
        <taxon>Metazoa</taxon>
        <taxon>Ecdysozoa</taxon>
        <taxon>Arthropoda</taxon>
        <taxon>Hexapoda</taxon>
        <taxon>Insecta</taxon>
        <taxon>Pterygota</taxon>
        <taxon>Neoptera</taxon>
        <taxon>Paraneoptera</taxon>
        <taxon>Hemiptera</taxon>
        <taxon>Auchenorrhyncha</taxon>
        <taxon>Fulgoroidea</taxon>
        <taxon>Delphacidae</taxon>
        <taxon>Criomorphinae</taxon>
        <taxon>Laodelphax</taxon>
    </lineage>
</organism>
<keyword evidence="1 5" id="KW-0547">Nucleotide-binding</keyword>
<dbReference type="Gene3D" id="6.20.240.20">
    <property type="match status" value="1"/>
</dbReference>
<dbReference type="PROSITE" id="PS50096">
    <property type="entry name" value="IQ"/>
    <property type="match status" value="1"/>
</dbReference>
<evidence type="ECO:0000256" key="4">
    <source>
        <dbReference type="ARBA" id="ARBA00023175"/>
    </source>
</evidence>
<dbReference type="SUPFAM" id="SSF52540">
    <property type="entry name" value="P-loop containing nucleoside triphosphate hydrolases"/>
    <property type="match status" value="1"/>
</dbReference>
<dbReference type="STRING" id="195883.A0A482WPD8"/>
<dbReference type="InterPro" id="IPR001609">
    <property type="entry name" value="Myosin_head_motor_dom-like"/>
</dbReference>
<comment type="similarity">
    <text evidence="5">Belongs to the TRAFAC class myosin-kinesin ATPase superfamily. Myosin family.</text>
</comment>
<dbReference type="GO" id="GO:0003779">
    <property type="term" value="F:actin binding"/>
    <property type="evidence" value="ECO:0007669"/>
    <property type="project" value="UniProtKB-KW"/>
</dbReference>
<dbReference type="PRINTS" id="PR00193">
    <property type="entry name" value="MYOSINHEAVY"/>
</dbReference>
<evidence type="ECO:0000256" key="3">
    <source>
        <dbReference type="ARBA" id="ARBA00023123"/>
    </source>
</evidence>
<dbReference type="Proteomes" id="UP000291343">
    <property type="component" value="Unassembled WGS sequence"/>
</dbReference>
<keyword evidence="2 5" id="KW-0067">ATP-binding</keyword>
<dbReference type="InterPro" id="IPR036961">
    <property type="entry name" value="Kinesin_motor_dom_sf"/>
</dbReference>
<dbReference type="GO" id="GO:0016459">
    <property type="term" value="C:myosin complex"/>
    <property type="evidence" value="ECO:0007669"/>
    <property type="project" value="UniProtKB-KW"/>
</dbReference>
<dbReference type="AlphaFoldDB" id="A0A482WPD8"/>
<dbReference type="PANTHER" id="PTHR46049:SF5">
    <property type="entry name" value="PLECKSTRIN HOMOLOGY DOMAIN-CONTAINING FAMILY H MEMBER 3"/>
    <property type="match status" value="1"/>
</dbReference>
<dbReference type="InParanoid" id="A0A482WPD8"/>
<dbReference type="SMART" id="SM00242">
    <property type="entry name" value="MYSc"/>
    <property type="match status" value="1"/>
</dbReference>
<feature type="domain" description="Myosin motor" evidence="6">
    <location>
        <begin position="68"/>
        <end position="747"/>
    </location>
</feature>
<dbReference type="Gene3D" id="1.10.10.820">
    <property type="match status" value="1"/>
</dbReference>
<dbReference type="InterPro" id="IPR000048">
    <property type="entry name" value="IQ_motif_EF-hand-BS"/>
</dbReference>
<protein>
    <recommendedName>
        <fullName evidence="6">Myosin motor domain-containing protein</fullName>
    </recommendedName>
</protein>
<sequence length="884" mass="102226">MVKQYVTTYPVGTYVWVKSITNDVLDVPKACKILSVTNKQLKVIDDDDKEFWISRSSVIKELHPSCLQPLDNMVGFGDQEEYSILRNLHIRFRRNLIYTYIGKMLVAVNPYKALTIYDEPHIMKYRQHNLEELPAHIYAISNDCLKTMRSHSKSQCIVISGESGAGKTESTKFIVKFLTSTSKGRSTQVNKIEDQLVKANPLLEAFGNASTTYNDNSSRFGKFVVMSYDQSGLLNKAHIQHYLLEKSRVTQIKPSERNYHIFYQLLNGLNRIEQEQLDLSTSMKYNFVNQTFDSRLRLKKDDLKVTEDAMETLEFTKQDRWNVFKTLAIILHLGNIAYSSNEIDNMENTEVKDDTSLESVYKLLQVDKTILYDTLSRKTLSIHGKKTVSPVTKSQAKMTKDGFARTLYEKLFKFIIEKINSTLSKKVVQAELSIGVLDIYGFEDIGINSFEQLCINYTNECLQQFFLTHIFKLEEQEHVKEGVKWTPIQYEDNENVLNLIGGMQPNCLLKIVDEQANLMTGSDETFLLKAVRAHSKNPAFVDSLGGSNHSFGVLHFAGVVFYEVNGFLEKNRNPLSNDWLQLISSSKNNFIKELFKEDLAPNNNRSKPKHVAKLKTVASQYQRSLDSLMTSLKASEPYFIRCIKPNNLKKPDLFVDSLCCLQLRYAGLMATTKIRKNGYQIRYKYEEFAEKYRYIIGLRFNGSIKSCRKVTEDICLKVLGAGTDYQFGKSKVFLKCEHEASLDRAKNQVLWDSVVTIQKNWRRFFEKKRFNQLRKSAVIIQSNWKARRDRRSYLALLRGILRLQACIKSRILLEKFCSQRYLVIRLQARCRGFMARKKVKEMLDLRKKDDVAILGDDIDAWITSVFNAAIQDDEDMKEIYTHRL</sequence>
<dbReference type="Gene3D" id="3.40.850.10">
    <property type="entry name" value="Kinesin motor domain"/>
    <property type="match status" value="1"/>
</dbReference>
<dbReference type="Gene3D" id="1.20.5.190">
    <property type="match status" value="1"/>
</dbReference>
<dbReference type="Pfam" id="PF24123">
    <property type="entry name" value="Myosin_VII_N"/>
    <property type="match status" value="1"/>
</dbReference>
<comment type="caution">
    <text evidence="7">The sequence shown here is derived from an EMBL/GenBank/DDBJ whole genome shotgun (WGS) entry which is preliminary data.</text>
</comment>
<gene>
    <name evidence="7" type="ORF">LSTR_LSTR012887</name>
</gene>
<evidence type="ECO:0000259" key="6">
    <source>
        <dbReference type="PROSITE" id="PS51456"/>
    </source>
</evidence>
<accession>A0A482WPD8</accession>
<keyword evidence="4 5" id="KW-0505">Motor protein</keyword>
<dbReference type="Gene3D" id="1.20.58.530">
    <property type="match status" value="1"/>
</dbReference>
<evidence type="ECO:0000256" key="1">
    <source>
        <dbReference type="ARBA" id="ARBA00022741"/>
    </source>
</evidence>
<dbReference type="InterPro" id="IPR057130">
    <property type="entry name" value="Myosin_VII_N"/>
</dbReference>
<dbReference type="InterPro" id="IPR027417">
    <property type="entry name" value="P-loop_NTPase"/>
</dbReference>
<dbReference type="GO" id="GO:0003774">
    <property type="term" value="F:cytoskeletal motor activity"/>
    <property type="evidence" value="ECO:0007669"/>
    <property type="project" value="UniProtKB-UniRule"/>
</dbReference>
<dbReference type="EMBL" id="QKKF02030011">
    <property type="protein sequence ID" value="RZF34890.1"/>
    <property type="molecule type" value="Genomic_DNA"/>
</dbReference>
<dbReference type="OrthoDB" id="6108017at2759"/>
<evidence type="ECO:0000313" key="8">
    <source>
        <dbReference type="Proteomes" id="UP000291343"/>
    </source>
</evidence>